<dbReference type="Gene3D" id="3.30.160.670">
    <property type="match status" value="1"/>
</dbReference>
<sequence length="191" mass="21460">MVVLVVALLLNACISTPVIRVNTDKHADFSAYRTYGFVDPLGTDKAGYTTLLTKYLKQAVSQELEQRGYVFSSDPDLLVNFYTKIENRTFISSTPTPVFYGGYYDYRHGIYDPFPRYIYLPYSYSYQEGTVNVDLVDAPKKQMVWEGIAVNEVASKDLDNPQQAFSKAISAIFSRYPYTAGSSKPVTGSSQ</sequence>
<evidence type="ECO:0000313" key="2">
    <source>
        <dbReference type="EMBL" id="AFI78571.1"/>
    </source>
</evidence>
<dbReference type="Pfam" id="PF13590">
    <property type="entry name" value="DUF4136"/>
    <property type="match status" value="1"/>
</dbReference>
<dbReference type="AlphaFoldDB" id="I1X4Z6"/>
<gene>
    <name evidence="2" type="ORF">ws633F6_0013</name>
</gene>
<protein>
    <submittedName>
        <fullName evidence="2">Lipoprotein</fullName>
    </submittedName>
</protein>
<feature type="domain" description="DUF4136" evidence="1">
    <location>
        <begin position="21"/>
        <end position="178"/>
    </location>
</feature>
<evidence type="ECO:0000259" key="1">
    <source>
        <dbReference type="Pfam" id="PF13590"/>
    </source>
</evidence>
<accession>I1X4Z6</accession>
<dbReference type="InterPro" id="IPR025411">
    <property type="entry name" value="DUF4136"/>
</dbReference>
<dbReference type="EMBL" id="JQ256785">
    <property type="protein sequence ID" value="AFI78571.1"/>
    <property type="molecule type" value="Genomic_DNA"/>
</dbReference>
<name>I1X4Z6_9BACT</name>
<organism evidence="2">
    <name type="scientific">uncultured bacterium ws633F6</name>
    <dbReference type="NCBI Taxonomy" id="1131832"/>
    <lineage>
        <taxon>Bacteria</taxon>
        <taxon>environmental samples</taxon>
    </lineage>
</organism>
<keyword evidence="2" id="KW-0449">Lipoprotein</keyword>
<proteinExistence type="predicted"/>
<reference evidence="2" key="1">
    <citation type="journal article" date="2012" name="ISME J.">
        <title>Roseobacter clade bacteria are abundant in coastal sediments and encode a novel combination of sulfur oxidation genes.</title>
        <authorList>
            <person name="Lenk S."/>
            <person name="Moraru C."/>
            <person name="Hahnke S."/>
            <person name="Arnds J."/>
            <person name="Richter M."/>
            <person name="Kube M."/>
            <person name="Reinhardt R."/>
            <person name="Brinkhoff T."/>
            <person name="Harder J."/>
            <person name="Amann R."/>
            <person name="Mussmann M."/>
        </authorList>
    </citation>
    <scope>NUCLEOTIDE SEQUENCE</scope>
</reference>